<evidence type="ECO:0000256" key="1">
    <source>
        <dbReference type="SAM" id="MobiDB-lite"/>
    </source>
</evidence>
<gene>
    <name evidence="2" type="ORF">KOI35_45050</name>
</gene>
<feature type="compositionally biased region" description="Low complexity" evidence="1">
    <location>
        <begin position="46"/>
        <end position="80"/>
    </location>
</feature>
<dbReference type="Pfam" id="PF14903">
    <property type="entry name" value="WG_beta_rep"/>
    <property type="match status" value="1"/>
</dbReference>
<dbReference type="SMART" id="SM00028">
    <property type="entry name" value="TPR"/>
    <property type="match status" value="2"/>
</dbReference>
<dbReference type="SUPFAM" id="SSF48452">
    <property type="entry name" value="TPR-like"/>
    <property type="match status" value="1"/>
</dbReference>
<accession>A0ABS5Z4S8</accession>
<feature type="compositionally biased region" description="Polar residues" evidence="1">
    <location>
        <begin position="890"/>
        <end position="946"/>
    </location>
</feature>
<feature type="compositionally biased region" description="Basic and acidic residues" evidence="1">
    <location>
        <begin position="1034"/>
        <end position="1070"/>
    </location>
</feature>
<dbReference type="Gene3D" id="1.25.40.10">
    <property type="entry name" value="Tetratricopeptide repeat domain"/>
    <property type="match status" value="1"/>
</dbReference>
<feature type="compositionally biased region" description="Low complexity" evidence="1">
    <location>
        <begin position="1264"/>
        <end position="1280"/>
    </location>
</feature>
<feature type="compositionally biased region" description="Low complexity" evidence="1">
    <location>
        <begin position="1001"/>
        <end position="1021"/>
    </location>
</feature>
<name>A0ABS5Z4S8_9ACTN</name>
<dbReference type="InterPro" id="IPR019734">
    <property type="entry name" value="TPR_rpt"/>
</dbReference>
<feature type="compositionally biased region" description="Gly residues" evidence="1">
    <location>
        <begin position="126"/>
        <end position="137"/>
    </location>
</feature>
<feature type="compositionally biased region" description="Basic and acidic residues" evidence="1">
    <location>
        <begin position="94"/>
        <end position="104"/>
    </location>
</feature>
<feature type="compositionally biased region" description="Low complexity" evidence="1">
    <location>
        <begin position="1330"/>
        <end position="1344"/>
    </location>
</feature>
<feature type="compositionally biased region" description="Low complexity" evidence="1">
    <location>
        <begin position="263"/>
        <end position="275"/>
    </location>
</feature>
<organism evidence="2 3">
    <name type="scientific">Paractinoplanes bogorensis</name>
    <dbReference type="NCBI Taxonomy" id="1610840"/>
    <lineage>
        <taxon>Bacteria</taxon>
        <taxon>Bacillati</taxon>
        <taxon>Actinomycetota</taxon>
        <taxon>Actinomycetes</taxon>
        <taxon>Micromonosporales</taxon>
        <taxon>Micromonosporaceae</taxon>
        <taxon>Paractinoplanes</taxon>
    </lineage>
</organism>
<feature type="region of interest" description="Disordered" evidence="1">
    <location>
        <begin position="24"/>
        <end position="1470"/>
    </location>
</feature>
<feature type="compositionally biased region" description="Low complexity" evidence="1">
    <location>
        <begin position="465"/>
        <end position="484"/>
    </location>
</feature>
<keyword evidence="3" id="KW-1185">Reference proteome</keyword>
<dbReference type="InterPro" id="IPR011990">
    <property type="entry name" value="TPR-like_helical_dom_sf"/>
</dbReference>
<evidence type="ECO:0000313" key="2">
    <source>
        <dbReference type="EMBL" id="MBU2670692.1"/>
    </source>
</evidence>
<proteinExistence type="predicted"/>
<feature type="compositionally biased region" description="Low complexity" evidence="1">
    <location>
        <begin position="1239"/>
        <end position="1249"/>
    </location>
</feature>
<feature type="compositionally biased region" description="Acidic residues" evidence="1">
    <location>
        <begin position="1094"/>
        <end position="1106"/>
    </location>
</feature>
<dbReference type="RefSeq" id="WP_215795922.1">
    <property type="nucleotide sequence ID" value="NZ_JAHKKG010000022.1"/>
</dbReference>
<feature type="compositionally biased region" description="Low complexity" evidence="1">
    <location>
        <begin position="293"/>
        <end position="327"/>
    </location>
</feature>
<feature type="compositionally biased region" description="Low complexity" evidence="1">
    <location>
        <begin position="1212"/>
        <end position="1222"/>
    </location>
</feature>
<dbReference type="PANTHER" id="PTHR37841">
    <property type="entry name" value="GLR2918 PROTEIN"/>
    <property type="match status" value="1"/>
</dbReference>
<feature type="compositionally biased region" description="Basic and acidic residues" evidence="1">
    <location>
        <begin position="548"/>
        <end position="569"/>
    </location>
</feature>
<feature type="compositionally biased region" description="Basic and acidic residues" evidence="1">
    <location>
        <begin position="828"/>
        <end position="839"/>
    </location>
</feature>
<feature type="compositionally biased region" description="Basic and acidic residues" evidence="1">
    <location>
        <begin position="1455"/>
        <end position="1470"/>
    </location>
</feature>
<feature type="compositionally biased region" description="Low complexity" evidence="1">
    <location>
        <begin position="162"/>
        <end position="198"/>
    </location>
</feature>
<sequence>MSGWGSWADEPAWVYEITWEWEAQPGQRYPGDPGRRKAVHTPVYEASDSGSASAPASWSGPSEDQERSPYASSPAPARPIRGADRPAPASDGRPASDSRREEPLWNRPAGALPEQRGSAPVYGRQTGSGAGQPGGGSYRDAVQFREAQMREAAPPPPAQFRSGGPSVPVNPGSGSYPPGRATSGRPESPSSGPGSPAPQYGRRPAPDEPAPRPVSPPAGVYGSARPAPSDAFPSRGSLPSRPTPGQRGEAPFDLRPAPPERGTPAQARPAPQPTRVTPSRTAAPAPAYPNGPGPATRPVSGPVVPGQPGVTHPVSGQPASGPGSPQHPGSPAPQHPSSPAGQRAYGPAAQHPSGSAAPHASGPPQGPYPPAMRPGAGRPTSGGPGSPSDSGRPHGSYPAAPRQVSGQPQNAYQAPPQPTRPASEQPYSPGHPESAQPLAGNPYGTRPDTSRPASGQPVGTHPTSAQPYPGAGQPGGARPASAQPYSGAPRPASGQPQGVHPASGQPYSGAPRPTSGQPEGVHPASGMPVSPHQTSAGAGGGSAPGTWRPEDGRDRRDEFEGSYRRDHGPGLDAETAGAVTSSSGSEEPYDPSIGPVSTGPSARAENVEPVTAPPAVSSPESPTGGSAWDSPAPAAEEPHGLGWLLSQSGLGAVTPLPPPVPQAGDEPPVAHPVVLEPIVDPDPAAVSGPPPGAASTSAVPVSAQPTTPVSPFAGARPVSAQPTSSAQPAVPDHADSTWPVSAQPVSSRPAPAEPVSAQPSGPRPVSAQPTPQDSPWARPGQPSAQLDPDAEAAPVSAVPGTQDWFAPSGAQPVIVPNRPAAGPTSGSPHDEPSRSETRPFADLPYADYDEPIAVQSILTQPRIAEQLPPEPVSTEPVSTHPVSARPVSAQPVSAQPVSAQPVSAQPVSAQPVTAQPVSAQPVTAQHVSAQPVSAQPESAQPVTAQHVSAQPVSAPSVSTHPDSGPPGSAPPATAGHFSRQPVSAQPVSADPVSAQPVAARPVSAQPVSSQPVSSQPVSSQPGDDALGTPLIAEPPRDAERSGHGDRYSGEYFEPEARFHADSALGPHDDTEPVEAELLDSVTGADRWATPAEATTDDDIVDAELVEDEPRAIGAPSVTHALSAEPFAPVPRNAQHRPSDATSAPSHTDAGSHDSEPLSADGGYDDGGTRRAGTADQANEPVFASPTATAGADTSSTTIHSDDAAARLSRPGDTTAAPSAATTRTDDATDPAGRPSRPGDTTTAPSAATTRTDDATDPAGRPSRSGDTTTAPSAATTGTDDVTTEPDDAVGRPGHVATDADHSTPRPTDAAPGPDDTAGSDGHIPTDAGNTTPRPTDTATTPDDTAGSHFATDVVNAGTGTGSVTPEAGAAETDPAAQSASDAEGTATGSGTATAEEDVATGSAAAETGDATIATDDGTETDAGTATTDDDAYGERAQAGNQAQAIVRGPAQPIRQKREQQADPRNRRTDPEQILAAYPVMFDPVTLRERIEDTEPMWVVIDRLTDKLEFAERDADRARLLSLRAVASRLLNDLDPALEDARAALRHAEATGDLVRVATVQARLAHVLQWRGEFAEADRIYAEADSPELPARLSAEIHELAGRSAFEQGRWLEAVNHLESALDLRKGADPDLVERIELALDTITGHAAAGWGPYPRTREEIVGDGQPARPARDESTGLLGYPGSLPARFAQAQPFADGVAWVRRPEAQAWELIDEAGTLLIDASAGYRAAGRFAEGLAWVSRDDAGGWYAVDKQNRVIVPGGFDDARPFHNGLALVRRGGWGVIDRHSRTVVQPHYRAFATMLASGEPVDGFTEEGLAVVDAGEVYGVVDRAGHLLVQPVHAALLIHPAAFLVADRFGLWGALDRKGEPMVELKYRERADVLEEIDKLIKDTRPVL</sequence>
<dbReference type="InterPro" id="IPR032774">
    <property type="entry name" value="WG_beta_rep"/>
</dbReference>
<comment type="caution">
    <text evidence="2">The sequence shown here is derived from an EMBL/GenBank/DDBJ whole genome shotgun (WGS) entry which is preliminary data.</text>
</comment>
<dbReference type="EMBL" id="JAHKKG010000022">
    <property type="protein sequence ID" value="MBU2670692.1"/>
    <property type="molecule type" value="Genomic_DNA"/>
</dbReference>
<feature type="compositionally biased region" description="Low complexity" evidence="1">
    <location>
        <begin position="386"/>
        <end position="396"/>
    </location>
</feature>
<feature type="compositionally biased region" description="Low complexity" evidence="1">
    <location>
        <begin position="947"/>
        <end position="962"/>
    </location>
</feature>
<protein>
    <submittedName>
        <fullName evidence="2">WG repeat-containing protein</fullName>
    </submittedName>
</protein>
<feature type="compositionally biased region" description="Low complexity" evidence="1">
    <location>
        <begin position="640"/>
        <end position="651"/>
    </location>
</feature>
<feature type="compositionally biased region" description="Low complexity" evidence="1">
    <location>
        <begin position="1183"/>
        <end position="1197"/>
    </location>
</feature>
<dbReference type="PANTHER" id="PTHR37841:SF1">
    <property type="entry name" value="DUF3298 DOMAIN-CONTAINING PROTEIN"/>
    <property type="match status" value="1"/>
</dbReference>
<dbReference type="Proteomes" id="UP001519654">
    <property type="component" value="Unassembled WGS sequence"/>
</dbReference>
<feature type="compositionally biased region" description="Low complexity" evidence="1">
    <location>
        <begin position="1403"/>
        <end position="1426"/>
    </location>
</feature>
<feature type="compositionally biased region" description="Low complexity" evidence="1">
    <location>
        <begin position="1378"/>
        <end position="1393"/>
    </location>
</feature>
<feature type="compositionally biased region" description="Low complexity" evidence="1">
    <location>
        <begin position="681"/>
        <end position="703"/>
    </location>
</feature>
<reference evidence="2 3" key="1">
    <citation type="submission" date="2021-06" db="EMBL/GenBank/DDBJ databases">
        <title>Actinoplanes lichenicola sp. nov., and Actinoplanes ovalisporus sp. nov., isolated from lichen in Thailand.</title>
        <authorList>
            <person name="Saeng-In P."/>
            <person name="Kanchanasin P."/>
            <person name="Yuki M."/>
            <person name="Kudo T."/>
            <person name="Ohkuma M."/>
            <person name="Phongsopitanun W."/>
            <person name="Tanasupawat S."/>
        </authorList>
    </citation>
    <scope>NUCLEOTIDE SEQUENCE [LARGE SCALE GENOMIC DNA]</scope>
    <source>
        <strain evidence="2 3">NBRC 110975</strain>
    </source>
</reference>
<evidence type="ECO:0000313" key="3">
    <source>
        <dbReference type="Proteomes" id="UP001519654"/>
    </source>
</evidence>